<feature type="compositionally biased region" description="Polar residues" evidence="1">
    <location>
        <begin position="57"/>
        <end position="74"/>
    </location>
</feature>
<dbReference type="Proteomes" id="UP000277928">
    <property type="component" value="Unassembled WGS sequence"/>
</dbReference>
<dbReference type="OrthoDB" id="5852469at2759"/>
<dbReference type="EMBL" id="UYRX01000308">
    <property type="protein sequence ID" value="VDK79769.1"/>
    <property type="molecule type" value="Genomic_DNA"/>
</dbReference>
<dbReference type="OMA" id="MAVHRKF"/>
<evidence type="ECO:0000313" key="2">
    <source>
        <dbReference type="EMBL" id="VDK79769.1"/>
    </source>
</evidence>
<feature type="non-terminal residue" evidence="2">
    <location>
        <position position="103"/>
    </location>
</feature>
<name>A0A3P6T8X6_LITSI</name>
<accession>A0A3P6T8X6</accession>
<dbReference type="STRING" id="42156.A0A3P6T8X6"/>
<organism evidence="2 3">
    <name type="scientific">Litomosoides sigmodontis</name>
    <name type="common">Filarial nematode worm</name>
    <dbReference type="NCBI Taxonomy" id="42156"/>
    <lineage>
        <taxon>Eukaryota</taxon>
        <taxon>Metazoa</taxon>
        <taxon>Ecdysozoa</taxon>
        <taxon>Nematoda</taxon>
        <taxon>Chromadorea</taxon>
        <taxon>Rhabditida</taxon>
        <taxon>Spirurina</taxon>
        <taxon>Spiruromorpha</taxon>
        <taxon>Filarioidea</taxon>
        <taxon>Onchocercidae</taxon>
        <taxon>Litomosoides</taxon>
    </lineage>
</organism>
<sequence length="103" mass="11483">MAVHRKFTFENPEDSYWNSSDFIEIPFDNSSTTNAAAARAALDDLFECKFRFDSDDGWSNTGSESPSAGENSSKQEIRNGTVDVLKTVADSSLPSRTFIQYNQ</sequence>
<proteinExistence type="predicted"/>
<feature type="region of interest" description="Disordered" evidence="1">
    <location>
        <begin position="55"/>
        <end position="79"/>
    </location>
</feature>
<reference evidence="2 3" key="1">
    <citation type="submission" date="2018-08" db="EMBL/GenBank/DDBJ databases">
        <authorList>
            <person name="Laetsch R D."/>
            <person name="Stevens L."/>
            <person name="Kumar S."/>
            <person name="Blaxter L. M."/>
        </authorList>
    </citation>
    <scope>NUCLEOTIDE SEQUENCE [LARGE SCALE GENOMIC DNA]</scope>
</reference>
<gene>
    <name evidence="2" type="ORF">NLS_LOCUS4647</name>
</gene>
<evidence type="ECO:0000313" key="3">
    <source>
        <dbReference type="Proteomes" id="UP000277928"/>
    </source>
</evidence>
<protein>
    <submittedName>
        <fullName evidence="2">Uncharacterized protein</fullName>
    </submittedName>
</protein>
<keyword evidence="3" id="KW-1185">Reference proteome</keyword>
<dbReference type="AlphaFoldDB" id="A0A3P6T8X6"/>
<evidence type="ECO:0000256" key="1">
    <source>
        <dbReference type="SAM" id="MobiDB-lite"/>
    </source>
</evidence>